<reference evidence="2" key="2">
    <citation type="journal article" date="2021" name="PeerJ">
        <title>Extensive microbial diversity within the chicken gut microbiome revealed by metagenomics and culture.</title>
        <authorList>
            <person name="Gilroy R."/>
            <person name="Ravi A."/>
            <person name="Getino M."/>
            <person name="Pursley I."/>
            <person name="Horton D.L."/>
            <person name="Alikhan N.F."/>
            <person name="Baker D."/>
            <person name="Gharbi K."/>
            <person name="Hall N."/>
            <person name="Watson M."/>
            <person name="Adriaenssens E.M."/>
            <person name="Foster-Nyarko E."/>
            <person name="Jarju S."/>
            <person name="Secka A."/>
            <person name="Antonio M."/>
            <person name="Oren A."/>
            <person name="Chaudhuri R.R."/>
            <person name="La Ragione R."/>
            <person name="Hildebrand F."/>
            <person name="Pallen M.J."/>
        </authorList>
    </citation>
    <scope>NUCLEOTIDE SEQUENCE</scope>
    <source>
        <strain evidence="2">F1-3629</strain>
    </source>
</reference>
<dbReference type="EMBL" id="JADIMJ010000117">
    <property type="protein sequence ID" value="MBO8454588.1"/>
    <property type="molecule type" value="Genomic_DNA"/>
</dbReference>
<organism evidence="2 3">
    <name type="scientific">Candidatus Cryptobacteroides gallistercoris</name>
    <dbReference type="NCBI Taxonomy" id="2840765"/>
    <lineage>
        <taxon>Bacteria</taxon>
        <taxon>Pseudomonadati</taxon>
        <taxon>Bacteroidota</taxon>
        <taxon>Bacteroidia</taxon>
        <taxon>Bacteroidales</taxon>
        <taxon>Candidatus Cryptobacteroides</taxon>
    </lineage>
</organism>
<dbReference type="PROSITE" id="PS51257">
    <property type="entry name" value="PROKAR_LIPOPROTEIN"/>
    <property type="match status" value="1"/>
</dbReference>
<accession>A0A940DNW9</accession>
<evidence type="ECO:0000256" key="1">
    <source>
        <dbReference type="SAM" id="SignalP"/>
    </source>
</evidence>
<dbReference type="SUPFAM" id="SSF51445">
    <property type="entry name" value="(Trans)glycosidases"/>
    <property type="match status" value="1"/>
</dbReference>
<evidence type="ECO:0000313" key="3">
    <source>
        <dbReference type="Proteomes" id="UP000771749"/>
    </source>
</evidence>
<gene>
    <name evidence="2" type="ORF">IAC07_07700</name>
</gene>
<name>A0A940DNW9_9BACT</name>
<reference evidence="2" key="1">
    <citation type="submission" date="2020-10" db="EMBL/GenBank/DDBJ databases">
        <authorList>
            <person name="Gilroy R."/>
        </authorList>
    </citation>
    <scope>NUCLEOTIDE SEQUENCE</scope>
    <source>
        <strain evidence="2">F1-3629</strain>
    </source>
</reference>
<proteinExistence type="predicted"/>
<evidence type="ECO:0000313" key="2">
    <source>
        <dbReference type="EMBL" id="MBO8454588.1"/>
    </source>
</evidence>
<protein>
    <submittedName>
        <fullName evidence="2">Uncharacterized protein</fullName>
    </submittedName>
</protein>
<comment type="caution">
    <text evidence="2">The sequence shown here is derived from an EMBL/GenBank/DDBJ whole genome shotgun (WGS) entry which is preliminary data.</text>
</comment>
<dbReference type="Proteomes" id="UP000771749">
    <property type="component" value="Unassembled WGS sequence"/>
</dbReference>
<feature type="signal peptide" evidence="1">
    <location>
        <begin position="1"/>
        <end position="16"/>
    </location>
</feature>
<sequence length="78" mass="8387">MKRICSILKTVMTAAAAIFSISCTDGKGDIVRDFVNSCKKYGIRPGIYASTTANGYLHVDNPGIVQGTRTRLQSPVHA</sequence>
<keyword evidence="1" id="KW-0732">Signal</keyword>
<dbReference type="InterPro" id="IPR017853">
    <property type="entry name" value="GH"/>
</dbReference>
<feature type="chain" id="PRO_5037143326" evidence="1">
    <location>
        <begin position="17"/>
        <end position="78"/>
    </location>
</feature>
<dbReference type="AlphaFoldDB" id="A0A940DNW9"/>
<dbReference type="Gene3D" id="3.20.20.80">
    <property type="entry name" value="Glycosidases"/>
    <property type="match status" value="1"/>
</dbReference>